<sequence length="291" mass="31455">MTTMRPPGTVLQQPVFSVDGWAGNTVDTEGVEWWVTKEEGWASSPSVRLTLTDRPERDGAFDAPSYRSPRVITLEGTAVAPDRISKERAKDRLAAVLNDGSRLFPLVVTEPHAVRRAMVRLSSESKILDKKAGVFEFSVQVTAPDPLRYSAELRVASCPLPSSAGGLTFPLTFPLDFGTGATGGRLSLANDGTVAAWPTWKISGPCADPVIVNTQTGEELAFQIQLAAGEVLVVDTDARTVLLQGLASRRSVLLPHSRWFPLGRGGIDVAFRAAVYNPAARLTAEWRDAWS</sequence>
<dbReference type="Proteomes" id="UP000256220">
    <property type="component" value="Unassembled WGS sequence"/>
</dbReference>
<keyword evidence="3" id="KW-1185">Reference proteome</keyword>
<dbReference type="Gene3D" id="2.60.120.860">
    <property type="match status" value="1"/>
</dbReference>
<dbReference type="AlphaFoldDB" id="A0A2P2FPB4"/>
<proteinExistence type="predicted"/>
<dbReference type="Gene3D" id="2.40.30.200">
    <property type="match status" value="1"/>
</dbReference>
<protein>
    <recommendedName>
        <fullName evidence="1">Siphovirus-type tail component C-terminal domain-containing protein</fullName>
    </recommendedName>
</protein>
<name>A0A2P2FPB4_AMYLU</name>
<dbReference type="InterPro" id="IPR054738">
    <property type="entry name" value="Siphovirus-type_tail_C"/>
</dbReference>
<evidence type="ECO:0000313" key="3">
    <source>
        <dbReference type="Proteomes" id="UP000256220"/>
    </source>
</evidence>
<accession>A0A2P2FPB4</accession>
<reference evidence="2 3" key="1">
    <citation type="journal article" date="2014" name="Genome Announc.">
        <title>Draft Genome Sequence of Amycolatopsis lurida NRRL 2430, Producer of the Glycopeptide Family Antibiotic Ristocetin.</title>
        <authorList>
            <person name="Kwun M.J."/>
            <person name="Hong H.J."/>
        </authorList>
    </citation>
    <scope>NUCLEOTIDE SEQUENCE [LARGE SCALE GENOMIC DNA]</scope>
    <source>
        <strain evidence="2 3">NRRL 2430</strain>
    </source>
</reference>
<dbReference type="RefSeq" id="WP_091598756.1">
    <property type="nucleotide sequence ID" value="NZ_JFBM01000023.1"/>
</dbReference>
<gene>
    <name evidence="2" type="ORF">BB31_24230</name>
</gene>
<organism evidence="2 3">
    <name type="scientific">Amycolatopsis lurida NRRL 2430</name>
    <dbReference type="NCBI Taxonomy" id="1460371"/>
    <lineage>
        <taxon>Bacteria</taxon>
        <taxon>Bacillati</taxon>
        <taxon>Actinomycetota</taxon>
        <taxon>Actinomycetes</taxon>
        <taxon>Pseudonocardiales</taxon>
        <taxon>Pseudonocardiaceae</taxon>
        <taxon>Amycolatopsis</taxon>
    </lineage>
</organism>
<evidence type="ECO:0000259" key="1">
    <source>
        <dbReference type="Pfam" id="PF22768"/>
    </source>
</evidence>
<dbReference type="EMBL" id="JFBM01000023">
    <property type="protein sequence ID" value="KFU78571.1"/>
    <property type="molecule type" value="Genomic_DNA"/>
</dbReference>
<comment type="caution">
    <text evidence="2">The sequence shown here is derived from an EMBL/GenBank/DDBJ whole genome shotgun (WGS) entry which is preliminary data.</text>
</comment>
<evidence type="ECO:0000313" key="2">
    <source>
        <dbReference type="EMBL" id="KFU78571.1"/>
    </source>
</evidence>
<dbReference type="Pfam" id="PF22768">
    <property type="entry name" value="SPP1_Dit"/>
    <property type="match status" value="1"/>
</dbReference>
<feature type="domain" description="Siphovirus-type tail component C-terminal" evidence="1">
    <location>
        <begin position="191"/>
        <end position="290"/>
    </location>
</feature>